<evidence type="ECO:0000313" key="5">
    <source>
        <dbReference type="EMBL" id="CAH6337392.1"/>
    </source>
</evidence>
<dbReference type="Gene3D" id="3.40.1190.20">
    <property type="match status" value="1"/>
</dbReference>
<dbReference type="AlphaFoldDB" id="A0AAN2FFS4"/>
<evidence type="ECO:0000256" key="2">
    <source>
        <dbReference type="ARBA" id="ARBA00022679"/>
    </source>
</evidence>
<dbReference type="EMBL" id="OW970315">
    <property type="protein sequence ID" value="CAH6337392.1"/>
    <property type="molecule type" value="Genomic_DNA"/>
</dbReference>
<sequence>MRAAILAIGDITVDQIFGPLRELPAWGQETEVGSMEVRLGGNIGNFVLAAKTLDIDVECLGPIGNDSNGRLVTSELAMQGVNTSSLDIREDAATSVTTALVREDGERLFITLPGALTKLGDMLERCVFPPAAYAIFSGWCQPPRVCMQTLLNAFEKLQAAGTKVAMDLAWSEASWAVRDDVLKILAHVDIALMNADEARALTGESDLGQAIETLYGQLQHGTILVVKNSVHGAIVREGESPTVSVPAAKIDVPVQAVGAGDCFNAGFIHGLLMQKFDAVAAAGFGCDFATWMLVHGRDANFELSEVTRLRIRTVEHLLGEQP</sequence>
<keyword evidence="2" id="KW-0808">Transferase</keyword>
<dbReference type="SUPFAM" id="SSF53613">
    <property type="entry name" value="Ribokinase-like"/>
    <property type="match status" value="1"/>
</dbReference>
<dbReference type="RefSeq" id="WP_031593022.1">
    <property type="nucleotide sequence ID" value="NZ_JNVA01000041.1"/>
</dbReference>
<dbReference type="PANTHER" id="PTHR43320">
    <property type="entry name" value="SUGAR KINASE"/>
    <property type="match status" value="1"/>
</dbReference>
<comment type="similarity">
    <text evidence="1">Belongs to the carbohydrate kinase PfkB family.</text>
</comment>
<proteinExistence type="inferred from homology"/>
<protein>
    <submittedName>
        <fullName evidence="5">Carbohydrate kinase family protein</fullName>
    </submittedName>
</protein>
<evidence type="ECO:0000256" key="3">
    <source>
        <dbReference type="ARBA" id="ARBA00022777"/>
    </source>
</evidence>
<dbReference type="Proteomes" id="UP001158961">
    <property type="component" value="Chromosome"/>
</dbReference>
<dbReference type="InterPro" id="IPR052700">
    <property type="entry name" value="Carb_kinase_PfkB-like"/>
</dbReference>
<dbReference type="GO" id="GO:0016301">
    <property type="term" value="F:kinase activity"/>
    <property type="evidence" value="ECO:0007669"/>
    <property type="project" value="UniProtKB-KW"/>
</dbReference>
<organism evidence="5 6">
    <name type="scientific">Enterobacter agglomerans</name>
    <name type="common">Erwinia herbicola</name>
    <name type="synonym">Pantoea agglomerans</name>
    <dbReference type="NCBI Taxonomy" id="549"/>
    <lineage>
        <taxon>Bacteria</taxon>
        <taxon>Pseudomonadati</taxon>
        <taxon>Pseudomonadota</taxon>
        <taxon>Gammaproteobacteria</taxon>
        <taxon>Enterobacterales</taxon>
        <taxon>Erwiniaceae</taxon>
        <taxon>Pantoea</taxon>
        <taxon>Pantoea agglomerans group</taxon>
    </lineage>
</organism>
<dbReference type="Pfam" id="PF00294">
    <property type="entry name" value="PfkB"/>
    <property type="match status" value="1"/>
</dbReference>
<dbReference type="InterPro" id="IPR011611">
    <property type="entry name" value="PfkB_dom"/>
</dbReference>
<evidence type="ECO:0000313" key="6">
    <source>
        <dbReference type="Proteomes" id="UP001158961"/>
    </source>
</evidence>
<name>A0AAN2FFS4_ENTAG</name>
<evidence type="ECO:0000259" key="4">
    <source>
        <dbReference type="Pfam" id="PF00294"/>
    </source>
</evidence>
<feature type="domain" description="Carbohydrate kinase PfkB" evidence="4">
    <location>
        <begin position="6"/>
        <end position="293"/>
    </location>
</feature>
<gene>
    <name evidence="5" type="ORF">DAPPPG734_18990</name>
</gene>
<accession>A0AAN2FFS4</accession>
<dbReference type="PANTHER" id="PTHR43320:SF3">
    <property type="entry name" value="CARBOHYDRATE KINASE PFKB DOMAIN-CONTAINING PROTEIN"/>
    <property type="match status" value="1"/>
</dbReference>
<reference evidence="5" key="1">
    <citation type="submission" date="2022-05" db="EMBL/GenBank/DDBJ databases">
        <authorList>
            <person name="Pothier F. J."/>
        </authorList>
    </citation>
    <scope>NUCLEOTIDE SEQUENCE</scope>
    <source>
        <strain evidence="5">DAPP-PG734</strain>
    </source>
</reference>
<keyword evidence="3 5" id="KW-0418">Kinase</keyword>
<evidence type="ECO:0000256" key="1">
    <source>
        <dbReference type="ARBA" id="ARBA00010688"/>
    </source>
</evidence>
<dbReference type="InterPro" id="IPR029056">
    <property type="entry name" value="Ribokinase-like"/>
</dbReference>